<dbReference type="InterPro" id="IPR043502">
    <property type="entry name" value="DNA/RNA_pol_sf"/>
</dbReference>
<dbReference type="AlphaFoldDB" id="A0A085MFJ1"/>
<name>A0A085MFJ1_9BILA</name>
<evidence type="ECO:0008006" key="3">
    <source>
        <dbReference type="Google" id="ProtNLM"/>
    </source>
</evidence>
<evidence type="ECO:0000313" key="1">
    <source>
        <dbReference type="EMBL" id="KFD55987.1"/>
    </source>
</evidence>
<reference evidence="1 2" key="1">
    <citation type="journal article" date="2014" name="Nat. Genet.">
        <title>Genome and transcriptome of the porcine whipworm Trichuris suis.</title>
        <authorList>
            <person name="Jex A.R."/>
            <person name="Nejsum P."/>
            <person name="Schwarz E.M."/>
            <person name="Hu L."/>
            <person name="Young N.D."/>
            <person name="Hall R.S."/>
            <person name="Korhonen P.K."/>
            <person name="Liao S."/>
            <person name="Thamsborg S."/>
            <person name="Xia J."/>
            <person name="Xu P."/>
            <person name="Wang S."/>
            <person name="Scheerlinck J.P."/>
            <person name="Hofmann A."/>
            <person name="Sternberg P.W."/>
            <person name="Wang J."/>
            <person name="Gasser R.B."/>
        </authorList>
    </citation>
    <scope>NUCLEOTIDE SEQUENCE [LARGE SCALE GENOMIC DNA]</scope>
    <source>
        <strain evidence="1">DCEP-RM93M</strain>
    </source>
</reference>
<dbReference type="Proteomes" id="UP000030764">
    <property type="component" value="Unassembled WGS sequence"/>
</dbReference>
<organism evidence="1 2">
    <name type="scientific">Trichuris suis</name>
    <name type="common">pig whipworm</name>
    <dbReference type="NCBI Taxonomy" id="68888"/>
    <lineage>
        <taxon>Eukaryota</taxon>
        <taxon>Metazoa</taxon>
        <taxon>Ecdysozoa</taxon>
        <taxon>Nematoda</taxon>
        <taxon>Enoplea</taxon>
        <taxon>Dorylaimia</taxon>
        <taxon>Trichinellida</taxon>
        <taxon>Trichuridae</taxon>
        <taxon>Trichuris</taxon>
    </lineage>
</organism>
<dbReference type="InterPro" id="IPR043128">
    <property type="entry name" value="Rev_trsase/Diguanyl_cyclase"/>
</dbReference>
<protein>
    <recommendedName>
        <fullName evidence="3">Reverse transcriptase domain-containing protein</fullName>
    </recommendedName>
</protein>
<accession>A0A085MFJ1</accession>
<keyword evidence="2" id="KW-1185">Reference proteome</keyword>
<dbReference type="Gene3D" id="3.30.70.270">
    <property type="match status" value="1"/>
</dbReference>
<evidence type="ECO:0000313" key="2">
    <source>
        <dbReference type="Proteomes" id="UP000030764"/>
    </source>
</evidence>
<dbReference type="SUPFAM" id="SSF56672">
    <property type="entry name" value="DNA/RNA polymerases"/>
    <property type="match status" value="1"/>
</dbReference>
<sequence>MWLSTLTIRNLETVLRRLTEHGFSIRKEKCQFSQAEVKCLGHILPREWILADPKRVEAIVKMPALSDASNCNPFWEW</sequence>
<gene>
    <name evidence="1" type="ORF">M513_03111</name>
</gene>
<dbReference type="EMBL" id="KL363196">
    <property type="protein sequence ID" value="KFD55987.1"/>
    <property type="molecule type" value="Genomic_DNA"/>
</dbReference>
<proteinExistence type="predicted"/>